<feature type="signal peptide" evidence="2">
    <location>
        <begin position="1"/>
        <end position="20"/>
    </location>
</feature>
<dbReference type="RefSeq" id="WP_238750619.1">
    <property type="nucleotide sequence ID" value="NZ_CAKLPZ010000002.1"/>
</dbReference>
<keyword evidence="4" id="KW-1185">Reference proteome</keyword>
<keyword evidence="1" id="KW-0472">Membrane</keyword>
<gene>
    <name evidence="3" type="ORF">LEM8419_01715</name>
</gene>
<evidence type="ECO:0000256" key="1">
    <source>
        <dbReference type="SAM" id="Phobius"/>
    </source>
</evidence>
<evidence type="ECO:0000256" key="2">
    <source>
        <dbReference type="SAM" id="SignalP"/>
    </source>
</evidence>
<protein>
    <submittedName>
        <fullName evidence="3">Uncharacterized protein</fullName>
    </submittedName>
</protein>
<keyword evidence="1" id="KW-1133">Transmembrane helix</keyword>
<feature type="chain" id="PRO_5045234667" evidence="2">
    <location>
        <begin position="21"/>
        <end position="199"/>
    </location>
</feature>
<accession>A0ABN8F1G1</accession>
<organism evidence="3 4">
    <name type="scientific">Neolewinella maritima</name>
    <dbReference type="NCBI Taxonomy" id="1383882"/>
    <lineage>
        <taxon>Bacteria</taxon>
        <taxon>Pseudomonadati</taxon>
        <taxon>Bacteroidota</taxon>
        <taxon>Saprospiria</taxon>
        <taxon>Saprospirales</taxon>
        <taxon>Lewinellaceae</taxon>
        <taxon>Neolewinella</taxon>
    </lineage>
</organism>
<sequence>MRLFFFLLLLCLCASLPAQKRGNPALAQDVPLQLQFDTVIQVSNRYREGNSEFRVVRRAYLDAFMANVSDSLSQYPLEIGRLQEEKAALQEQIDATSSEVSERDATIAELNAERDSVNLLGMQLNKGTYSLIMWALVIGLLIALLVALASTRIAAANNTELKRERDKLAGELETSRKSRLTVEQDLRRQLQDEINRRGS</sequence>
<dbReference type="EMBL" id="CAKLPZ010000002">
    <property type="protein sequence ID" value="CAH1000581.1"/>
    <property type="molecule type" value="Genomic_DNA"/>
</dbReference>
<name>A0ABN8F1G1_9BACT</name>
<evidence type="ECO:0000313" key="4">
    <source>
        <dbReference type="Proteomes" id="UP000837803"/>
    </source>
</evidence>
<proteinExistence type="predicted"/>
<dbReference type="Proteomes" id="UP000837803">
    <property type="component" value="Unassembled WGS sequence"/>
</dbReference>
<reference evidence="3" key="1">
    <citation type="submission" date="2021-12" db="EMBL/GenBank/DDBJ databases">
        <authorList>
            <person name="Rodrigo-Torres L."/>
            <person name="Arahal R. D."/>
            <person name="Lucena T."/>
        </authorList>
    </citation>
    <scope>NUCLEOTIDE SEQUENCE</scope>
    <source>
        <strain evidence="3">CECT 8419</strain>
    </source>
</reference>
<evidence type="ECO:0000313" key="3">
    <source>
        <dbReference type="EMBL" id="CAH1000581.1"/>
    </source>
</evidence>
<keyword evidence="2" id="KW-0732">Signal</keyword>
<comment type="caution">
    <text evidence="3">The sequence shown here is derived from an EMBL/GenBank/DDBJ whole genome shotgun (WGS) entry which is preliminary data.</text>
</comment>
<keyword evidence="1" id="KW-0812">Transmembrane</keyword>
<feature type="transmembrane region" description="Helical" evidence="1">
    <location>
        <begin position="131"/>
        <end position="155"/>
    </location>
</feature>